<accession>A0A916Q9R4</accession>
<dbReference type="EMBL" id="BLYI01000042">
    <property type="protein sequence ID" value="GFO85470.1"/>
    <property type="molecule type" value="Genomic_DNA"/>
</dbReference>
<organism evidence="2 3">
    <name type="scientific">Anaerostipes butyraticus</name>
    <dbReference type="NCBI Taxonomy" id="645466"/>
    <lineage>
        <taxon>Bacteria</taxon>
        <taxon>Bacillati</taxon>
        <taxon>Bacillota</taxon>
        <taxon>Clostridia</taxon>
        <taxon>Lachnospirales</taxon>
        <taxon>Lachnospiraceae</taxon>
        <taxon>Anaerostipes</taxon>
    </lineage>
</organism>
<reference evidence="2" key="1">
    <citation type="submission" date="2020-06" db="EMBL/GenBank/DDBJ databases">
        <title>Characterization of fructooligosaccharide metabolism and fructooligosaccharide-degrading enzymes in human commensal butyrate producers.</title>
        <authorList>
            <person name="Tanno H."/>
            <person name="Fujii T."/>
            <person name="Hirano K."/>
            <person name="Maeno S."/>
            <person name="Tonozuka T."/>
            <person name="Sakamoto M."/>
            <person name="Ohkuma M."/>
            <person name="Tochio T."/>
            <person name="Endo A."/>
        </authorList>
    </citation>
    <scope>NUCLEOTIDE SEQUENCE</scope>
    <source>
        <strain evidence="2">JCM 17466</strain>
    </source>
</reference>
<evidence type="ECO:0000313" key="3">
    <source>
        <dbReference type="Proteomes" id="UP000613208"/>
    </source>
</evidence>
<proteinExistence type="predicted"/>
<feature type="compositionally biased region" description="Polar residues" evidence="1">
    <location>
        <begin position="55"/>
        <end position="67"/>
    </location>
</feature>
<keyword evidence="3" id="KW-1185">Reference proteome</keyword>
<protein>
    <submittedName>
        <fullName evidence="2">Uncharacterized protein</fullName>
    </submittedName>
</protein>
<sequence>MENGFGYYGDHNADQNKADALKKKESSHRDRGTELNDQMKSTGNEANDVRKQRTNKNQDFLHNYPSL</sequence>
<gene>
    <name evidence="2" type="ORF">ANBU17_18170</name>
</gene>
<name>A0A916Q9R4_9FIRM</name>
<comment type="caution">
    <text evidence="2">The sequence shown here is derived from an EMBL/GenBank/DDBJ whole genome shotgun (WGS) entry which is preliminary data.</text>
</comment>
<evidence type="ECO:0000313" key="2">
    <source>
        <dbReference type="EMBL" id="GFO85470.1"/>
    </source>
</evidence>
<feature type="region of interest" description="Disordered" evidence="1">
    <location>
        <begin position="1"/>
        <end position="67"/>
    </location>
</feature>
<evidence type="ECO:0000256" key="1">
    <source>
        <dbReference type="SAM" id="MobiDB-lite"/>
    </source>
</evidence>
<feature type="compositionally biased region" description="Polar residues" evidence="1">
    <location>
        <begin position="35"/>
        <end position="45"/>
    </location>
</feature>
<feature type="compositionally biased region" description="Basic and acidic residues" evidence="1">
    <location>
        <begin position="11"/>
        <end position="34"/>
    </location>
</feature>
<dbReference type="Proteomes" id="UP000613208">
    <property type="component" value="Unassembled WGS sequence"/>
</dbReference>
<dbReference type="AlphaFoldDB" id="A0A916Q9R4"/>